<evidence type="ECO:0000256" key="1">
    <source>
        <dbReference type="SAM" id="MobiDB-lite"/>
    </source>
</evidence>
<accession>A0AA39JDQ4</accession>
<sequence length="220" mass="24661">MANAEELVNEYEARLQRIHWEVNKYGRTVGRDDKIPPGVGTAYHDPDTPCVTDIETVHSSQCTNPRHSDSQVSVAVREVTTEEAEGIPIVQETTDDEDSKLDLENLQKVYENWDFDSEDDDDDDDTWSFYSPSAQSGTEMANRSLRWETSSRLAAELVSDVQSLNARTGWNFRFEDGAEVSYSNSMDGMGQARAYRRFSISSFNTLPSIPVDVSLSLASA</sequence>
<evidence type="ECO:0000313" key="2">
    <source>
        <dbReference type="EMBL" id="KAK0440890.1"/>
    </source>
</evidence>
<dbReference type="GeneID" id="85364560"/>
<dbReference type="EMBL" id="JAUEPS010000074">
    <property type="protein sequence ID" value="KAK0440890.1"/>
    <property type="molecule type" value="Genomic_DNA"/>
</dbReference>
<feature type="region of interest" description="Disordered" evidence="1">
    <location>
        <begin position="113"/>
        <end position="135"/>
    </location>
</feature>
<gene>
    <name evidence="2" type="ORF">EV420DRAFT_1769200</name>
</gene>
<dbReference type="RefSeq" id="XP_060323745.1">
    <property type="nucleotide sequence ID" value="XM_060481012.1"/>
</dbReference>
<reference evidence="2" key="1">
    <citation type="submission" date="2023-06" db="EMBL/GenBank/DDBJ databases">
        <authorList>
            <consortium name="Lawrence Berkeley National Laboratory"/>
            <person name="Ahrendt S."/>
            <person name="Sahu N."/>
            <person name="Indic B."/>
            <person name="Wong-Bajracharya J."/>
            <person name="Merenyi Z."/>
            <person name="Ke H.-M."/>
            <person name="Monk M."/>
            <person name="Kocsube S."/>
            <person name="Drula E."/>
            <person name="Lipzen A."/>
            <person name="Balint B."/>
            <person name="Henrissat B."/>
            <person name="Andreopoulos B."/>
            <person name="Martin F.M."/>
            <person name="Harder C.B."/>
            <person name="Rigling D."/>
            <person name="Ford K.L."/>
            <person name="Foster G.D."/>
            <person name="Pangilinan J."/>
            <person name="Papanicolaou A."/>
            <person name="Barry K."/>
            <person name="LaButti K."/>
            <person name="Viragh M."/>
            <person name="Koriabine M."/>
            <person name="Yan M."/>
            <person name="Riley R."/>
            <person name="Champramary S."/>
            <person name="Plett K.L."/>
            <person name="Tsai I.J."/>
            <person name="Slot J."/>
            <person name="Sipos G."/>
            <person name="Plett J."/>
            <person name="Nagy L.G."/>
            <person name="Grigoriev I.V."/>
        </authorList>
    </citation>
    <scope>NUCLEOTIDE SEQUENCE</scope>
    <source>
        <strain evidence="2">CCBAS 213</strain>
    </source>
</reference>
<dbReference type="Proteomes" id="UP001175211">
    <property type="component" value="Unassembled WGS sequence"/>
</dbReference>
<name>A0AA39JDQ4_ARMTA</name>
<evidence type="ECO:0000313" key="3">
    <source>
        <dbReference type="Proteomes" id="UP001175211"/>
    </source>
</evidence>
<proteinExistence type="predicted"/>
<keyword evidence="3" id="KW-1185">Reference proteome</keyword>
<feature type="compositionally biased region" description="Acidic residues" evidence="1">
    <location>
        <begin position="113"/>
        <end position="126"/>
    </location>
</feature>
<comment type="caution">
    <text evidence="2">The sequence shown here is derived from an EMBL/GenBank/DDBJ whole genome shotgun (WGS) entry which is preliminary data.</text>
</comment>
<protein>
    <submittedName>
        <fullName evidence="2">Uncharacterized protein</fullName>
    </submittedName>
</protein>
<organism evidence="2 3">
    <name type="scientific">Armillaria tabescens</name>
    <name type="common">Ringless honey mushroom</name>
    <name type="synonym">Agaricus tabescens</name>
    <dbReference type="NCBI Taxonomy" id="1929756"/>
    <lineage>
        <taxon>Eukaryota</taxon>
        <taxon>Fungi</taxon>
        <taxon>Dikarya</taxon>
        <taxon>Basidiomycota</taxon>
        <taxon>Agaricomycotina</taxon>
        <taxon>Agaricomycetes</taxon>
        <taxon>Agaricomycetidae</taxon>
        <taxon>Agaricales</taxon>
        <taxon>Marasmiineae</taxon>
        <taxon>Physalacriaceae</taxon>
        <taxon>Desarmillaria</taxon>
    </lineage>
</organism>
<dbReference type="AlphaFoldDB" id="A0AA39JDQ4"/>